<dbReference type="Proteomes" id="UP000094147">
    <property type="component" value="Chromosome"/>
</dbReference>
<dbReference type="GO" id="GO:0003677">
    <property type="term" value="F:DNA binding"/>
    <property type="evidence" value="ECO:0007669"/>
    <property type="project" value="UniProtKB-UniRule"/>
</dbReference>
<dbReference type="GO" id="GO:0005829">
    <property type="term" value="C:cytosol"/>
    <property type="evidence" value="ECO:0007669"/>
    <property type="project" value="TreeGrafter"/>
</dbReference>
<dbReference type="RefSeq" id="WP_068992986.1">
    <property type="nucleotide sequence ID" value="NZ_CP012418.1"/>
</dbReference>
<keyword evidence="6 13" id="KW-0347">Helicase</keyword>
<keyword evidence="5 13" id="KW-0378">Hydrolase</keyword>
<dbReference type="GO" id="GO:0006269">
    <property type="term" value="P:DNA replication, synthesis of primer"/>
    <property type="evidence" value="ECO:0007669"/>
    <property type="project" value="UniProtKB-UniRule"/>
</dbReference>
<keyword evidence="2 13" id="KW-0639">Primosome</keyword>
<sequence length="463" mass="51318">MLSAQQSDNKIKDLKVPPHSIEAEQSVLGGVMIDNDQWEKVEEILLSTDFYVKNHREIFKAMAELANMAKPMDVITLSEHLEQTGETDIGLSYLGELAQNTPTVANIRAYAEIVREKAIVRQLISASNEIADASFNPQGRGLAELLDLAERKVFAIAESRETSGEGPSKVEDILKSTIERIEQIQKTKGGVTGLSTGFTDLDNMTSGLQKADLVIIAARPSMGKTTFAMNIVENAALASDLPVLVFSLEMPSESIIMRSISSLGRLEQNKIRSGQIQSKEDWDKFNSGVLQLKNHTKLLIDDTAGLSPAEMRSRARRVAREHGGVALIMVDYLQLMQVPGMSDNRTLEVSEISRSLKALAKELEVPVIALSQLNRSLEQRSDRRPVMSDLRESGAIEQDADLILFIYRDEVYHPETERKGIAEIKIGKQRNGPIGSVELSFQGQYSRFDNLAHNDYEAMGEGY</sequence>
<keyword evidence="3 13" id="KW-0235">DNA replication</keyword>
<name>A0A1B3BCT4_9GAMM</name>
<keyword evidence="7 13" id="KW-0067">ATP-binding</keyword>
<dbReference type="STRING" id="1144748.KS2013_1864"/>
<dbReference type="AlphaFoldDB" id="A0A1B3BCT4"/>
<reference evidence="16" key="1">
    <citation type="submission" date="2015-08" db="EMBL/GenBank/DDBJ databases">
        <authorList>
            <person name="Kim K.M."/>
        </authorList>
    </citation>
    <scope>NUCLEOTIDE SEQUENCE [LARGE SCALE GENOMIC DNA]</scope>
    <source>
        <strain evidence="16">KCTC 23892</strain>
    </source>
</reference>
<dbReference type="InterPro" id="IPR007694">
    <property type="entry name" value="DNA_helicase_DnaB-like_C"/>
</dbReference>
<comment type="similarity">
    <text evidence="1 13">Belongs to the helicase family. DnaB subfamily.</text>
</comment>
<dbReference type="SUPFAM" id="SSF52540">
    <property type="entry name" value="P-loop containing nucleoside triphosphate hydrolases"/>
    <property type="match status" value="1"/>
</dbReference>
<evidence type="ECO:0000256" key="2">
    <source>
        <dbReference type="ARBA" id="ARBA00022515"/>
    </source>
</evidence>
<dbReference type="Pfam" id="PF00772">
    <property type="entry name" value="DnaB"/>
    <property type="match status" value="1"/>
</dbReference>
<evidence type="ECO:0000256" key="1">
    <source>
        <dbReference type="ARBA" id="ARBA00008428"/>
    </source>
</evidence>
<dbReference type="GO" id="GO:0043139">
    <property type="term" value="F:5'-3' DNA helicase activity"/>
    <property type="evidence" value="ECO:0007669"/>
    <property type="project" value="UniProtKB-EC"/>
</dbReference>
<comment type="function">
    <text evidence="10 13">The main replicative DNA helicase, it participates in initiation and elongation during chromosome replication. Travels ahead of the DNA replisome, separating dsDNA into templates for DNA synthesis. A processive ATP-dependent 5'-3' DNA helicase it has DNA-dependent ATPase activity.</text>
</comment>
<dbReference type="KEGG" id="ksd:KS2013_1864"/>
<accession>A0A1B3BCT4</accession>
<dbReference type="Gene3D" id="1.10.860.10">
    <property type="entry name" value="DNAb Helicase, Chain A"/>
    <property type="match status" value="1"/>
</dbReference>
<dbReference type="PANTHER" id="PTHR30153">
    <property type="entry name" value="REPLICATIVE DNA HELICASE DNAB"/>
    <property type="match status" value="1"/>
</dbReference>
<dbReference type="GO" id="GO:0005524">
    <property type="term" value="F:ATP binding"/>
    <property type="evidence" value="ECO:0007669"/>
    <property type="project" value="UniProtKB-UniRule"/>
</dbReference>
<dbReference type="SUPFAM" id="SSF48024">
    <property type="entry name" value="N-terminal domain of DnaB helicase"/>
    <property type="match status" value="1"/>
</dbReference>
<dbReference type="InterPro" id="IPR027417">
    <property type="entry name" value="P-loop_NTPase"/>
</dbReference>
<dbReference type="PATRIC" id="fig|1144748.3.peg.1883"/>
<gene>
    <name evidence="15" type="ORF">KS2013_1864</name>
</gene>
<dbReference type="FunFam" id="3.40.50.300:FF:000076">
    <property type="entry name" value="Replicative DNA helicase"/>
    <property type="match status" value="1"/>
</dbReference>
<dbReference type="PROSITE" id="PS51199">
    <property type="entry name" value="SF4_HELICASE"/>
    <property type="match status" value="1"/>
</dbReference>
<proteinExistence type="inferred from homology"/>
<dbReference type="NCBIfam" id="TIGR00665">
    <property type="entry name" value="DnaB"/>
    <property type="match status" value="1"/>
</dbReference>
<dbReference type="OrthoDB" id="9773982at2"/>
<dbReference type="SMART" id="SM00382">
    <property type="entry name" value="AAA"/>
    <property type="match status" value="1"/>
</dbReference>
<evidence type="ECO:0000256" key="5">
    <source>
        <dbReference type="ARBA" id="ARBA00022801"/>
    </source>
</evidence>
<evidence type="ECO:0000256" key="9">
    <source>
        <dbReference type="ARBA" id="ARBA00023235"/>
    </source>
</evidence>
<keyword evidence="8 13" id="KW-0238">DNA-binding</keyword>
<evidence type="ECO:0000256" key="8">
    <source>
        <dbReference type="ARBA" id="ARBA00023125"/>
    </source>
</evidence>
<evidence type="ECO:0000256" key="12">
    <source>
        <dbReference type="NCBIfam" id="TIGR00665"/>
    </source>
</evidence>
<dbReference type="InterPro" id="IPR016136">
    <property type="entry name" value="DNA_helicase_N/primase_C"/>
</dbReference>
<evidence type="ECO:0000259" key="14">
    <source>
        <dbReference type="PROSITE" id="PS51199"/>
    </source>
</evidence>
<dbReference type="CDD" id="cd00984">
    <property type="entry name" value="DnaB_C"/>
    <property type="match status" value="1"/>
</dbReference>
<dbReference type="NCBIfam" id="NF004384">
    <property type="entry name" value="PRK05748.1"/>
    <property type="match status" value="1"/>
</dbReference>
<evidence type="ECO:0000256" key="11">
    <source>
        <dbReference type="ARBA" id="ARBA00048954"/>
    </source>
</evidence>
<dbReference type="EMBL" id="CP012418">
    <property type="protein sequence ID" value="AOE50573.1"/>
    <property type="molecule type" value="Genomic_DNA"/>
</dbReference>
<dbReference type="Pfam" id="PF03796">
    <property type="entry name" value="DnaB_C"/>
    <property type="match status" value="1"/>
</dbReference>
<evidence type="ECO:0000256" key="3">
    <source>
        <dbReference type="ARBA" id="ARBA00022705"/>
    </source>
</evidence>
<evidence type="ECO:0000256" key="6">
    <source>
        <dbReference type="ARBA" id="ARBA00022806"/>
    </source>
</evidence>
<evidence type="ECO:0000313" key="16">
    <source>
        <dbReference type="Proteomes" id="UP000094147"/>
    </source>
</evidence>
<dbReference type="GO" id="GO:1990077">
    <property type="term" value="C:primosome complex"/>
    <property type="evidence" value="ECO:0007669"/>
    <property type="project" value="UniProtKB-UniRule"/>
</dbReference>
<dbReference type="InterPro" id="IPR007692">
    <property type="entry name" value="DNA_helicase_DnaB"/>
</dbReference>
<dbReference type="InterPro" id="IPR007693">
    <property type="entry name" value="DNA_helicase_DnaB-like_N"/>
</dbReference>
<keyword evidence="4 13" id="KW-0547">Nucleotide-binding</keyword>
<keyword evidence="16" id="KW-1185">Reference proteome</keyword>
<evidence type="ECO:0000313" key="15">
    <source>
        <dbReference type="EMBL" id="AOE50573.1"/>
    </source>
</evidence>
<dbReference type="InterPro" id="IPR036185">
    <property type="entry name" value="DNA_heli_DnaB-like_N_sf"/>
</dbReference>
<evidence type="ECO:0000256" key="13">
    <source>
        <dbReference type="RuleBase" id="RU362085"/>
    </source>
</evidence>
<feature type="domain" description="SF4 helicase" evidence="14">
    <location>
        <begin position="187"/>
        <end position="455"/>
    </location>
</feature>
<organism evidence="15 16">
    <name type="scientific">Kangiella sediminilitoris</name>
    <dbReference type="NCBI Taxonomy" id="1144748"/>
    <lineage>
        <taxon>Bacteria</taxon>
        <taxon>Pseudomonadati</taxon>
        <taxon>Pseudomonadota</taxon>
        <taxon>Gammaproteobacteria</taxon>
        <taxon>Kangiellales</taxon>
        <taxon>Kangiellaceae</taxon>
        <taxon>Kangiella</taxon>
    </lineage>
</organism>
<dbReference type="Gene3D" id="3.40.50.300">
    <property type="entry name" value="P-loop containing nucleotide triphosphate hydrolases"/>
    <property type="match status" value="1"/>
</dbReference>
<dbReference type="GO" id="GO:0016887">
    <property type="term" value="F:ATP hydrolysis activity"/>
    <property type="evidence" value="ECO:0007669"/>
    <property type="project" value="RHEA"/>
</dbReference>
<keyword evidence="9" id="KW-0413">Isomerase</keyword>
<evidence type="ECO:0000256" key="4">
    <source>
        <dbReference type="ARBA" id="ARBA00022741"/>
    </source>
</evidence>
<dbReference type="GO" id="GO:0042802">
    <property type="term" value="F:identical protein binding"/>
    <property type="evidence" value="ECO:0007669"/>
    <property type="project" value="UniProtKB-ARBA"/>
</dbReference>
<evidence type="ECO:0000256" key="10">
    <source>
        <dbReference type="ARBA" id="ARBA00044932"/>
    </source>
</evidence>
<dbReference type="PANTHER" id="PTHR30153:SF2">
    <property type="entry name" value="REPLICATIVE DNA HELICASE"/>
    <property type="match status" value="1"/>
</dbReference>
<protein>
    <recommendedName>
        <fullName evidence="12 13">Replicative DNA helicase</fullName>
        <ecNumber evidence="12 13">5.6.2.3</ecNumber>
    </recommendedName>
</protein>
<dbReference type="EC" id="5.6.2.3" evidence="12 13"/>
<comment type="catalytic activity">
    <reaction evidence="11 13">
        <text>ATP + H2O = ADP + phosphate + H(+)</text>
        <dbReference type="Rhea" id="RHEA:13065"/>
        <dbReference type="ChEBI" id="CHEBI:15377"/>
        <dbReference type="ChEBI" id="CHEBI:15378"/>
        <dbReference type="ChEBI" id="CHEBI:30616"/>
        <dbReference type="ChEBI" id="CHEBI:43474"/>
        <dbReference type="ChEBI" id="CHEBI:456216"/>
        <dbReference type="EC" id="5.6.2.3"/>
    </reaction>
</comment>
<dbReference type="FunFam" id="1.10.860.10:FF:000001">
    <property type="entry name" value="Replicative DNA helicase"/>
    <property type="match status" value="1"/>
</dbReference>
<evidence type="ECO:0000256" key="7">
    <source>
        <dbReference type="ARBA" id="ARBA00022840"/>
    </source>
</evidence>
<dbReference type="InterPro" id="IPR003593">
    <property type="entry name" value="AAA+_ATPase"/>
</dbReference>